<evidence type="ECO:0000256" key="3">
    <source>
        <dbReference type="ARBA" id="ARBA00023015"/>
    </source>
</evidence>
<evidence type="ECO:0000313" key="7">
    <source>
        <dbReference type="EMBL" id="MBK1785948.1"/>
    </source>
</evidence>
<dbReference type="GO" id="GO:0005524">
    <property type="term" value="F:ATP binding"/>
    <property type="evidence" value="ECO:0007669"/>
    <property type="project" value="UniProtKB-KW"/>
</dbReference>
<dbReference type="Gene3D" id="1.10.10.60">
    <property type="entry name" value="Homeodomain-like"/>
    <property type="match status" value="1"/>
</dbReference>
<evidence type="ECO:0000256" key="2">
    <source>
        <dbReference type="ARBA" id="ARBA00022840"/>
    </source>
</evidence>
<dbReference type="PANTHER" id="PTHR32071:SF122">
    <property type="entry name" value="SIGMA FACTOR"/>
    <property type="match status" value="1"/>
</dbReference>
<keyword evidence="1" id="KW-0547">Nucleotide-binding</keyword>
<name>A0A934QV87_9PSEU</name>
<evidence type="ECO:0000313" key="8">
    <source>
        <dbReference type="Proteomes" id="UP000635245"/>
    </source>
</evidence>
<dbReference type="PROSITE" id="PS50045">
    <property type="entry name" value="SIGMA54_INTERACT_4"/>
    <property type="match status" value="1"/>
</dbReference>
<dbReference type="InterPro" id="IPR003018">
    <property type="entry name" value="GAF"/>
</dbReference>
<reference evidence="7" key="1">
    <citation type="submission" date="2020-12" db="EMBL/GenBank/DDBJ databases">
        <title>Prauserella sp. ASG 168, a novel actinomycete isolated from cave rock.</title>
        <authorList>
            <person name="Suriyachadkun C."/>
        </authorList>
    </citation>
    <scope>NUCLEOTIDE SEQUENCE</scope>
    <source>
        <strain evidence="7">ASG 168</strain>
    </source>
</reference>
<gene>
    <name evidence="7" type="ORF">JHE00_16575</name>
</gene>
<keyword evidence="8" id="KW-1185">Reference proteome</keyword>
<comment type="caution">
    <text evidence="7">The sequence shown here is derived from an EMBL/GenBank/DDBJ whole genome shotgun (WGS) entry which is preliminary data.</text>
</comment>
<keyword evidence="2" id="KW-0067">ATP-binding</keyword>
<organism evidence="7 8">
    <name type="scientific">Prauserella cavernicola</name>
    <dbReference type="NCBI Taxonomy" id="2800127"/>
    <lineage>
        <taxon>Bacteria</taxon>
        <taxon>Bacillati</taxon>
        <taxon>Actinomycetota</taxon>
        <taxon>Actinomycetes</taxon>
        <taxon>Pseudonocardiales</taxon>
        <taxon>Pseudonocardiaceae</taxon>
        <taxon>Prauserella</taxon>
    </lineage>
</organism>
<dbReference type="PRINTS" id="PR01590">
    <property type="entry name" value="HTHFIS"/>
</dbReference>
<dbReference type="Gene3D" id="1.10.8.60">
    <property type="match status" value="1"/>
</dbReference>
<evidence type="ECO:0000256" key="4">
    <source>
        <dbReference type="ARBA" id="ARBA00023125"/>
    </source>
</evidence>
<dbReference type="InterPro" id="IPR002197">
    <property type="entry name" value="HTH_Fis"/>
</dbReference>
<evidence type="ECO:0000256" key="1">
    <source>
        <dbReference type="ARBA" id="ARBA00022741"/>
    </source>
</evidence>
<evidence type="ECO:0000256" key="5">
    <source>
        <dbReference type="ARBA" id="ARBA00023163"/>
    </source>
</evidence>
<proteinExistence type="predicted"/>
<keyword evidence="3" id="KW-0805">Transcription regulation</keyword>
<dbReference type="EMBL" id="JAENJH010000003">
    <property type="protein sequence ID" value="MBK1785948.1"/>
    <property type="molecule type" value="Genomic_DNA"/>
</dbReference>
<dbReference type="InterPro" id="IPR027417">
    <property type="entry name" value="P-loop_NTPase"/>
</dbReference>
<dbReference type="Pfam" id="PF01590">
    <property type="entry name" value="GAF"/>
    <property type="match status" value="1"/>
</dbReference>
<dbReference type="GO" id="GO:0006355">
    <property type="term" value="P:regulation of DNA-templated transcription"/>
    <property type="evidence" value="ECO:0007669"/>
    <property type="project" value="InterPro"/>
</dbReference>
<dbReference type="InterPro" id="IPR009057">
    <property type="entry name" value="Homeodomain-like_sf"/>
</dbReference>
<dbReference type="Proteomes" id="UP000635245">
    <property type="component" value="Unassembled WGS sequence"/>
</dbReference>
<dbReference type="Gene3D" id="3.40.50.300">
    <property type="entry name" value="P-loop containing nucleotide triphosphate hydrolases"/>
    <property type="match status" value="1"/>
</dbReference>
<sequence>MAPAPRAPVLPDDEGLARIRVRFLTSETVEADQVREAILASWWRSHEFGVPADHIDLPYTADQDLDTPLIHSAAPVLERLGDQLQGQPISLILTDPTGVVLTQRTGDTDLHRHLERVELVPGFSYGERFVGTNGIGTALEDSRPTHVFGHEHYAENLENLACAGVPIQHPISGKTIGAIDLTCWRKDAGGLLVALARTTAEQLRQALLTHSNLRELVLFQAYLQTCRRTTGIVMAFNDDVVMMNDGARQLLDPADQSVLLGRAGHELAEARRATVTVSLASGGKVRLSCRRVPGHRDDEIAGGVLSVKLLDADEERGNVSLPMLPMFLPGVVGSAPPWLRSAHEVDAGYGSGDWLVLLGEPGTGRATLARGVHHRRNPTGRLHTIDAQAGTDWAGDLRADLLDDPVDTLVLRHADRLSQTELTMLVATLREARSRAEGGRVPWVTITLGPDAESRPELTELLTFFPRTVSVPPLRRHVEDLNELVPLLLSKLSRGGHLTCSPAAMHLLLRSDWPGNTAQLYRVLKQIAKRRRTGVIQPSDLPAEYHTIARRSLNRFETVERDAIVRGLEDAGGNKVRAAKLLGISRATIYRKIHEYGIVVPDR</sequence>
<keyword evidence="4" id="KW-0238">DNA-binding</keyword>
<dbReference type="PANTHER" id="PTHR32071">
    <property type="entry name" value="TRANSCRIPTIONAL REGULATORY PROTEIN"/>
    <property type="match status" value="1"/>
</dbReference>
<dbReference type="InterPro" id="IPR029016">
    <property type="entry name" value="GAF-like_dom_sf"/>
</dbReference>
<feature type="domain" description="Sigma-54 factor interaction" evidence="6">
    <location>
        <begin position="373"/>
        <end position="529"/>
    </location>
</feature>
<dbReference type="SUPFAM" id="SSF46689">
    <property type="entry name" value="Homeodomain-like"/>
    <property type="match status" value="1"/>
</dbReference>
<protein>
    <submittedName>
        <fullName evidence="7">Fis family transcriptional regulator</fullName>
    </submittedName>
</protein>
<evidence type="ECO:0000259" key="6">
    <source>
        <dbReference type="PROSITE" id="PS50045"/>
    </source>
</evidence>
<dbReference type="GO" id="GO:0043565">
    <property type="term" value="F:sequence-specific DNA binding"/>
    <property type="evidence" value="ECO:0007669"/>
    <property type="project" value="InterPro"/>
</dbReference>
<dbReference type="InterPro" id="IPR002078">
    <property type="entry name" value="Sigma_54_int"/>
</dbReference>
<keyword evidence="5" id="KW-0804">Transcription</keyword>
<dbReference type="SUPFAM" id="SSF52540">
    <property type="entry name" value="P-loop containing nucleoside triphosphate hydrolases"/>
    <property type="match status" value="1"/>
</dbReference>
<dbReference type="Pfam" id="PF25601">
    <property type="entry name" value="AAA_lid_14"/>
    <property type="match status" value="1"/>
</dbReference>
<dbReference type="Pfam" id="PF02954">
    <property type="entry name" value="HTH_8"/>
    <property type="match status" value="1"/>
</dbReference>
<dbReference type="AlphaFoldDB" id="A0A934QV87"/>
<accession>A0A934QV87</accession>
<dbReference type="InterPro" id="IPR058031">
    <property type="entry name" value="AAA_lid_NorR"/>
</dbReference>
<dbReference type="Gene3D" id="3.30.450.40">
    <property type="match status" value="1"/>
</dbReference>